<dbReference type="InterPro" id="IPR011059">
    <property type="entry name" value="Metal-dep_hydrolase_composite"/>
</dbReference>
<dbReference type="CDD" id="cd01297">
    <property type="entry name" value="D-aminoacylase"/>
    <property type="match status" value="1"/>
</dbReference>
<organism evidence="2 3">
    <name type="scientific">Occallatibacter riparius</name>
    <dbReference type="NCBI Taxonomy" id="1002689"/>
    <lineage>
        <taxon>Bacteria</taxon>
        <taxon>Pseudomonadati</taxon>
        <taxon>Acidobacteriota</taxon>
        <taxon>Terriglobia</taxon>
        <taxon>Terriglobales</taxon>
        <taxon>Acidobacteriaceae</taxon>
        <taxon>Occallatibacter</taxon>
    </lineage>
</organism>
<dbReference type="Gene3D" id="3.30.1490.130">
    <property type="entry name" value="D-aminoacylase. Domain 3"/>
    <property type="match status" value="1"/>
</dbReference>
<dbReference type="RefSeq" id="WP_260795405.1">
    <property type="nucleotide sequence ID" value="NZ_CP093313.1"/>
</dbReference>
<name>A0A9J7BVI9_9BACT</name>
<dbReference type="Pfam" id="PF07969">
    <property type="entry name" value="Amidohydro_3"/>
    <property type="match status" value="1"/>
</dbReference>
<dbReference type="KEGG" id="orp:MOP44_07605"/>
<dbReference type="GO" id="GO:0016812">
    <property type="term" value="F:hydrolase activity, acting on carbon-nitrogen (but not peptide) bonds, in cyclic amides"/>
    <property type="evidence" value="ECO:0007669"/>
    <property type="project" value="TreeGrafter"/>
</dbReference>
<dbReference type="Proteomes" id="UP001059380">
    <property type="component" value="Chromosome"/>
</dbReference>
<dbReference type="GO" id="GO:0016811">
    <property type="term" value="F:hydrolase activity, acting on carbon-nitrogen (but not peptide) bonds, in linear amides"/>
    <property type="evidence" value="ECO:0007669"/>
    <property type="project" value="InterPro"/>
</dbReference>
<dbReference type="PANTHER" id="PTHR11647">
    <property type="entry name" value="HYDRANTOINASE/DIHYDROPYRIMIDINASE FAMILY MEMBER"/>
    <property type="match status" value="1"/>
</dbReference>
<dbReference type="GO" id="GO:0005829">
    <property type="term" value="C:cytosol"/>
    <property type="evidence" value="ECO:0007669"/>
    <property type="project" value="TreeGrafter"/>
</dbReference>
<dbReference type="SUPFAM" id="SSF51556">
    <property type="entry name" value="Metallo-dependent hydrolases"/>
    <property type="match status" value="1"/>
</dbReference>
<proteinExistence type="predicted"/>
<evidence type="ECO:0000259" key="1">
    <source>
        <dbReference type="Pfam" id="PF07969"/>
    </source>
</evidence>
<dbReference type="PANTHER" id="PTHR11647:SF1">
    <property type="entry name" value="COLLAPSIN RESPONSE MEDIATOR PROTEIN"/>
    <property type="match status" value="1"/>
</dbReference>
<feature type="domain" description="Amidohydrolase 3" evidence="1">
    <location>
        <begin position="47"/>
        <end position="461"/>
    </location>
</feature>
<dbReference type="InterPro" id="IPR023100">
    <property type="entry name" value="D-aminoacylase_insert_dom_sf"/>
</dbReference>
<evidence type="ECO:0000313" key="3">
    <source>
        <dbReference type="Proteomes" id="UP001059380"/>
    </source>
</evidence>
<dbReference type="SUPFAM" id="SSF51338">
    <property type="entry name" value="Composite domain of metallo-dependent hydrolases"/>
    <property type="match status" value="2"/>
</dbReference>
<reference evidence="2" key="1">
    <citation type="submission" date="2021-04" db="EMBL/GenBank/DDBJ databases">
        <title>Phylogenetic analysis of Acidobacteriaceae.</title>
        <authorList>
            <person name="Qiu L."/>
            <person name="Zhang Q."/>
        </authorList>
    </citation>
    <scope>NUCLEOTIDE SEQUENCE</scope>
    <source>
        <strain evidence="2">DSM 25168</strain>
    </source>
</reference>
<gene>
    <name evidence="2" type="ORF">MOP44_07605</name>
</gene>
<protein>
    <submittedName>
        <fullName evidence="2">D-aminoacylase</fullName>
    </submittedName>
</protein>
<evidence type="ECO:0000313" key="2">
    <source>
        <dbReference type="EMBL" id="UWZ85802.1"/>
    </source>
</evidence>
<dbReference type="AlphaFoldDB" id="A0A9J7BVI9"/>
<dbReference type="InterPro" id="IPR050378">
    <property type="entry name" value="Metallo-dep_Hydrolases_sf"/>
</dbReference>
<dbReference type="EMBL" id="CP093313">
    <property type="protein sequence ID" value="UWZ85802.1"/>
    <property type="molecule type" value="Genomic_DNA"/>
</dbReference>
<accession>A0A9J7BVI9</accession>
<dbReference type="InterPro" id="IPR032466">
    <property type="entry name" value="Metal_Hydrolase"/>
</dbReference>
<dbReference type="Gene3D" id="3.20.20.140">
    <property type="entry name" value="Metal-dependent hydrolases"/>
    <property type="match status" value="1"/>
</dbReference>
<keyword evidence="3" id="KW-1185">Reference proteome</keyword>
<sequence>MANCGIVIRNAMVVDGTGAEPRVADVAVEGERIVGVRVRLESDAQTEIDAKGLTLTPGFIDTHTHDDTSVIETPEMTAKISQGVTTVIAGNCGISAAPVRLRGEPPDPMNLLGQAGFFRYPRFADYVSAVGAAGPAVNVAAFAGHTALRSNHMDGLDRAATAEEVDAMRADLAEALDAGALGLSSGLAYANANAAPTTEVEALAELLRDRDAIYATHMRTETEGILDAIKEACAIGRAGGSRVVISHLKCAGIANWGRSGEVLEAFEAARRDQAVGCDCYPYAAGSSTLDLGQVDARVEITITWSRPHPEVAGRSIAQIAEDWGMPQIEAARKVQPAGAIYHSISEKDMRRVLAHPATMIGSDGLPHDPRPHPRLWGTFPRVLGRYSREEKLFSLTEAVHKMTGLPAGTFGLKDRGVIREGAFADLVLFDAERIIDTATYADPVQRAEGISGVWVNGVLTYTADGPTGQRAGRFLPRMGTHSSK</sequence>
<dbReference type="Gene3D" id="2.30.40.10">
    <property type="entry name" value="Urease, subunit C, domain 1"/>
    <property type="match status" value="1"/>
</dbReference>
<dbReference type="InterPro" id="IPR013108">
    <property type="entry name" value="Amidohydro_3"/>
</dbReference>